<dbReference type="GeneID" id="8740362"/>
<dbReference type="HOGENOM" id="CLU_2216916_0_0_2"/>
<proteinExistence type="predicted"/>
<keyword evidence="1" id="KW-1133">Transmembrane helix</keyword>
<dbReference type="Proteomes" id="UP000001901">
    <property type="component" value="Chromosome"/>
</dbReference>
<name>D2RF21_ARCPA</name>
<feature type="transmembrane region" description="Helical" evidence="1">
    <location>
        <begin position="73"/>
        <end position="94"/>
    </location>
</feature>
<keyword evidence="1" id="KW-0472">Membrane</keyword>
<accession>D2RF21</accession>
<dbReference type="STRING" id="572546.Arcpr_1669"/>
<feature type="transmembrane region" description="Helical" evidence="1">
    <location>
        <begin position="6"/>
        <end position="25"/>
    </location>
</feature>
<dbReference type="EMBL" id="CP001857">
    <property type="protein sequence ID" value="ADB58715.1"/>
    <property type="molecule type" value="Genomic_DNA"/>
</dbReference>
<sequence>MDFQLFIFLTVVAVVFIVLGFRVFTFSVIGSLTMIILGVLALQGITQTYAYPIENNTSVEWVNMTVNLLEPPLSYAVPLIWIFIGLAGLIIPITSGGGRSGGYKLG</sequence>
<gene>
    <name evidence="2" type="ordered locus">Arcpr_1669</name>
</gene>
<reference evidence="2 3" key="1">
    <citation type="journal article" date="2010" name="Stand. Genomic Sci.">
        <title>Complete genome sequence of Archaeoglobus profundus type strain (AV18).</title>
        <authorList>
            <person name="von Jan M."/>
            <person name="Lapidus A."/>
            <person name="Del Rio T.G."/>
            <person name="Copeland A."/>
            <person name="Tice H."/>
            <person name="Cheng J.F."/>
            <person name="Lucas S."/>
            <person name="Chen F."/>
            <person name="Nolan M."/>
            <person name="Goodwin L."/>
            <person name="Han C."/>
            <person name="Pitluck S."/>
            <person name="Liolios K."/>
            <person name="Ivanova N."/>
            <person name="Mavromatis K."/>
            <person name="Ovchinnikova G."/>
            <person name="Chertkov O."/>
            <person name="Pati A."/>
            <person name="Chen A."/>
            <person name="Palaniappan K."/>
            <person name="Land M."/>
            <person name="Hauser L."/>
            <person name="Chang Y.J."/>
            <person name="Jeffries C.D."/>
            <person name="Saunders E."/>
            <person name="Brettin T."/>
            <person name="Detter J.C."/>
            <person name="Chain P."/>
            <person name="Eichinger K."/>
            <person name="Huber H."/>
            <person name="Spring S."/>
            <person name="Rohde M."/>
            <person name="Goker M."/>
            <person name="Wirth R."/>
            <person name="Woyke T."/>
            <person name="Bristow J."/>
            <person name="Eisen J.A."/>
            <person name="Markowitz V."/>
            <person name="Hugenholtz P."/>
            <person name="Kyrpides N.C."/>
            <person name="Klenk H.P."/>
        </authorList>
    </citation>
    <scope>NUCLEOTIDE SEQUENCE [LARGE SCALE GENOMIC DNA]</scope>
    <source>
        <strain evidence="3">DSM 5631 / JCM 9629 / NBRC 100127 / Av18</strain>
    </source>
</reference>
<dbReference type="KEGG" id="apo:Arcpr_1669"/>
<organism evidence="2 3">
    <name type="scientific">Archaeoglobus profundus (strain DSM 5631 / JCM 9629 / NBRC 100127 / Av18)</name>
    <dbReference type="NCBI Taxonomy" id="572546"/>
    <lineage>
        <taxon>Archaea</taxon>
        <taxon>Methanobacteriati</taxon>
        <taxon>Methanobacteriota</taxon>
        <taxon>Archaeoglobi</taxon>
        <taxon>Archaeoglobales</taxon>
        <taxon>Archaeoglobaceae</taxon>
        <taxon>Archaeoglobus</taxon>
    </lineage>
</organism>
<feature type="transmembrane region" description="Helical" evidence="1">
    <location>
        <begin position="32"/>
        <end position="53"/>
    </location>
</feature>
<dbReference type="PaxDb" id="572546-Arcpr_1669"/>
<protein>
    <submittedName>
        <fullName evidence="2">Uncharacterized protein</fullName>
    </submittedName>
</protein>
<dbReference type="AlphaFoldDB" id="D2RF21"/>
<keyword evidence="1" id="KW-0812">Transmembrane</keyword>
<evidence type="ECO:0000313" key="2">
    <source>
        <dbReference type="EMBL" id="ADB58715.1"/>
    </source>
</evidence>
<keyword evidence="3" id="KW-1185">Reference proteome</keyword>
<evidence type="ECO:0000256" key="1">
    <source>
        <dbReference type="SAM" id="Phobius"/>
    </source>
</evidence>
<evidence type="ECO:0000313" key="3">
    <source>
        <dbReference type="Proteomes" id="UP000001901"/>
    </source>
</evidence>
<dbReference type="RefSeq" id="WP_012941050.1">
    <property type="nucleotide sequence ID" value="NC_013741.1"/>
</dbReference>